<proteinExistence type="predicted"/>
<dbReference type="OrthoDB" id="359273at2157"/>
<protein>
    <submittedName>
        <fullName evidence="2">Probable amidase</fullName>
    </submittedName>
</protein>
<evidence type="ECO:0000259" key="1">
    <source>
        <dbReference type="Pfam" id="PF01425"/>
    </source>
</evidence>
<reference evidence="2 3" key="1">
    <citation type="journal article" date="2005" name="Genome Res.">
        <title>Living with two extremes: conclusions from the genome sequence of Natronomonas pharaonis.</title>
        <authorList>
            <person name="Falb M."/>
            <person name="Pfeiffer F."/>
            <person name="Palm P."/>
            <person name="Rodewald K."/>
            <person name="Hickmann V."/>
            <person name="Tittor J."/>
            <person name="Oesterhelt D."/>
        </authorList>
    </citation>
    <scope>NUCLEOTIDE SEQUENCE [LARGE SCALE GENOMIC DNA]</scope>
    <source>
        <strain evidence="3">ATCC 35678 / DSM 2160 / CIP 103997 / JCM 8858 / NBRC 14720 / NCIMB 2260 / Gabara</strain>
    </source>
</reference>
<dbReference type="eggNOG" id="arCOG01717">
    <property type="taxonomic scope" value="Archaea"/>
</dbReference>
<dbReference type="STRING" id="348780.NP_4566A"/>
<keyword evidence="3" id="KW-1185">Reference proteome</keyword>
<dbReference type="InterPro" id="IPR020556">
    <property type="entry name" value="Amidase_CS"/>
</dbReference>
<dbReference type="KEGG" id="nph:NP_4566A"/>
<dbReference type="RefSeq" id="WP_011323989.1">
    <property type="nucleotide sequence ID" value="NC_007426.1"/>
</dbReference>
<dbReference type="InterPro" id="IPR000120">
    <property type="entry name" value="Amidase"/>
</dbReference>
<dbReference type="AlphaFoldDB" id="A0A1U7EYP9"/>
<dbReference type="HOGENOM" id="CLU_009600_0_4_2"/>
<dbReference type="InterPro" id="IPR036928">
    <property type="entry name" value="AS_sf"/>
</dbReference>
<dbReference type="PROSITE" id="PS00571">
    <property type="entry name" value="AMIDASES"/>
    <property type="match status" value="1"/>
</dbReference>
<dbReference type="InterPro" id="IPR023631">
    <property type="entry name" value="Amidase_dom"/>
</dbReference>
<dbReference type="EnsemblBacteria" id="CAI50374">
    <property type="protein sequence ID" value="CAI50374"/>
    <property type="gene ID" value="NP_4566A"/>
</dbReference>
<organism evidence="2 3">
    <name type="scientific">Natronomonas pharaonis (strain ATCC 35678 / DSM 2160 / CIP 103997 / JCM 8858 / NBRC 14720 / NCIMB 2260 / Gabara)</name>
    <name type="common">Halobacterium pharaonis</name>
    <dbReference type="NCBI Taxonomy" id="348780"/>
    <lineage>
        <taxon>Archaea</taxon>
        <taxon>Methanobacteriati</taxon>
        <taxon>Methanobacteriota</taxon>
        <taxon>Stenosarchaea group</taxon>
        <taxon>Halobacteria</taxon>
        <taxon>Halobacteriales</taxon>
        <taxon>Natronomonadaceae</taxon>
        <taxon>Natronomonas</taxon>
    </lineage>
</organism>
<name>A0A1U7EYP9_NATPD</name>
<dbReference type="GO" id="GO:0003824">
    <property type="term" value="F:catalytic activity"/>
    <property type="evidence" value="ECO:0007669"/>
    <property type="project" value="InterPro"/>
</dbReference>
<sequence length="477" mass="49786">MDICFDSAATIAAGVRNGEYEVADIVETTLDRIDERGAETNAYITVTASAARERAREVQAQVDEGAELPLAGVPVAIKDLSETKAGVPNTKGLEPLADTVAEETSVTVRRLEAAGAIVVGTTNTPELGHKVRTDNRLQGPTGTPFDTAYNAGGSSGGSAAALADGLCVLATGSDVGGSLRNPAACCGVVALKPSHGLVPRGNRVNGFRGHTPIGVLGPMARDVESLGMLLEVLAGKDSVDPLSVPQPDSYDEPDGSVVDSLRLAYSPDLDCFAVDPSVRKTVRSTLSSLEAAGATVEAVSLETPEYGELTHAYITAVTTFFATAVTELEASLGVDLLEAYDEEVPPELRTLVSMGRSHDINTYTGTEFPRTELFHAIEPVCKEYDALVCPSLATPPLTHDEPFPQEIDGQSTGGLPTDWTMAWPFNLTGHPVVNVPAGTVGGLPVGMQVVGETFSEATLLDIAAAVEAIEPWSYPGA</sequence>
<dbReference type="PANTHER" id="PTHR11895">
    <property type="entry name" value="TRANSAMIDASE"/>
    <property type="match status" value="1"/>
</dbReference>
<evidence type="ECO:0000313" key="2">
    <source>
        <dbReference type="EMBL" id="CAI50374.1"/>
    </source>
</evidence>
<evidence type="ECO:0000313" key="3">
    <source>
        <dbReference type="Proteomes" id="UP000002698"/>
    </source>
</evidence>
<dbReference type="PANTHER" id="PTHR11895:SF7">
    <property type="entry name" value="GLUTAMYL-TRNA(GLN) AMIDOTRANSFERASE SUBUNIT A, MITOCHONDRIAL"/>
    <property type="match status" value="1"/>
</dbReference>
<dbReference type="SUPFAM" id="SSF75304">
    <property type="entry name" value="Amidase signature (AS) enzymes"/>
    <property type="match status" value="1"/>
</dbReference>
<dbReference type="Pfam" id="PF01425">
    <property type="entry name" value="Amidase"/>
    <property type="match status" value="1"/>
</dbReference>
<dbReference type="GeneID" id="3702100"/>
<dbReference type="Gene3D" id="3.90.1300.10">
    <property type="entry name" value="Amidase signature (AS) domain"/>
    <property type="match status" value="1"/>
</dbReference>
<feature type="domain" description="Amidase" evidence="1">
    <location>
        <begin position="24"/>
        <end position="460"/>
    </location>
</feature>
<dbReference type="Proteomes" id="UP000002698">
    <property type="component" value="Chromosome"/>
</dbReference>
<accession>A0A1U7EYP9</accession>
<gene>
    <name evidence="2" type="ordered locus">NP_4566A</name>
</gene>
<dbReference type="EMBL" id="CR936257">
    <property type="protein sequence ID" value="CAI50374.1"/>
    <property type="molecule type" value="Genomic_DNA"/>
</dbReference>